<sequence length="373" mass="43818">MKNLTEQKLITAAVAAGWDTNAIKAWKKIIKKEACKRSTADLLLQLEQIGSDSYTRLFTKSRLLPMEKLELVLKQMQAQIDQNGFLQLAGDYRLSPSMPPHGRFLKLFRKAVRQTFLPQGLRPVYQSKRKNELAIKIHLFRSYLDRHNLWYVRQYFPGNTDWEKLQNYQRQAKVKFDYSTDARLHNRYLSNQDFTYPQNMKIQVTKWRRMSEFIVNLETGKFVSEWDFYQQQANGNINADLAGYQVSAGAAVANTGSFNYGLPKGKYAWLLRFSHSHQLLDVKHPTDPQLRYQFNHAKASHYYWKSPQTYLKDSKGGYADIVKKGPVDFLAWQQVPLDQKKEIYQAFVVSCRKRLPKKNPGFAFFWQHYQTIY</sequence>
<dbReference type="EMBL" id="CP018180">
    <property type="protein sequence ID" value="AUJ31117.1"/>
    <property type="molecule type" value="Genomic_DNA"/>
</dbReference>
<organism evidence="1 2">
    <name type="scientific">Liquorilactobacillus nagelii</name>
    <dbReference type="NCBI Taxonomy" id="82688"/>
    <lineage>
        <taxon>Bacteria</taxon>
        <taxon>Bacillati</taxon>
        <taxon>Bacillota</taxon>
        <taxon>Bacilli</taxon>
        <taxon>Lactobacillales</taxon>
        <taxon>Lactobacillaceae</taxon>
        <taxon>Liquorilactobacillus</taxon>
    </lineage>
</organism>
<dbReference type="RefSeq" id="WP_148126117.1">
    <property type="nucleotide sequence ID" value="NZ_CP018180.1"/>
</dbReference>
<keyword evidence="2" id="KW-1185">Reference proteome</keyword>
<dbReference type="KEGG" id="lng:BSQ50_00155"/>
<dbReference type="InterPro" id="IPR021462">
    <property type="entry name" value="DUF3114"/>
</dbReference>
<dbReference type="AlphaFoldDB" id="A0A3Q8CB91"/>
<gene>
    <name evidence="1" type="ORF">BSQ50_00155</name>
</gene>
<protein>
    <recommendedName>
        <fullName evidence="3">DUF3114 domain-containing protein</fullName>
    </recommendedName>
</protein>
<accession>A0A3Q8CB91</accession>
<name>A0A3Q8CB91_9LACO</name>
<reference evidence="1 2" key="1">
    <citation type="submission" date="2016-11" db="EMBL/GenBank/DDBJ databases">
        <title>Interaction between Lactobacillus species and yeast in water kefir.</title>
        <authorList>
            <person name="Behr J."/>
            <person name="Xu D."/>
            <person name="Vogel R.F."/>
        </authorList>
    </citation>
    <scope>NUCLEOTIDE SEQUENCE [LARGE SCALE GENOMIC DNA]</scope>
    <source>
        <strain evidence="1 2">TMW 1.1827</strain>
    </source>
</reference>
<proteinExistence type="predicted"/>
<evidence type="ECO:0008006" key="3">
    <source>
        <dbReference type="Google" id="ProtNLM"/>
    </source>
</evidence>
<dbReference type="Pfam" id="PF11311">
    <property type="entry name" value="DUF3114"/>
    <property type="match status" value="1"/>
</dbReference>
<evidence type="ECO:0000313" key="2">
    <source>
        <dbReference type="Proteomes" id="UP000324497"/>
    </source>
</evidence>
<dbReference type="Proteomes" id="UP000324497">
    <property type="component" value="Chromosome"/>
</dbReference>
<evidence type="ECO:0000313" key="1">
    <source>
        <dbReference type="EMBL" id="AUJ31117.1"/>
    </source>
</evidence>